<sequence length="80" mass="7670">MGSPVEPEGEHQVGGVSGGVAGMKLCGPGPGMAGGRRIIQHQHPWFGGGGGSAASLDEPGSNSTASASAVVNIFAARASG</sequence>
<evidence type="ECO:0000313" key="2">
    <source>
        <dbReference type="EMBL" id="PMQ18758.1"/>
    </source>
</evidence>
<proteinExistence type="predicted"/>
<organism evidence="2 3">
    <name type="scientific">Glutamicibacter arilaitensis</name>
    <dbReference type="NCBI Taxonomy" id="256701"/>
    <lineage>
        <taxon>Bacteria</taxon>
        <taxon>Bacillati</taxon>
        <taxon>Actinomycetota</taxon>
        <taxon>Actinomycetes</taxon>
        <taxon>Micrococcales</taxon>
        <taxon>Micrococcaceae</taxon>
        <taxon>Glutamicibacter</taxon>
    </lineage>
</organism>
<protein>
    <submittedName>
        <fullName evidence="2">Uncharacterized protein</fullName>
    </submittedName>
</protein>
<reference evidence="2 3" key="1">
    <citation type="journal article" date="2017" name="Elife">
        <title>Extensive horizontal gene transfer in cheese-associated bacteria.</title>
        <authorList>
            <person name="Bonham K.S."/>
            <person name="Wolfe B.E."/>
            <person name="Dutton R.J."/>
        </authorList>
    </citation>
    <scope>NUCLEOTIDE SEQUENCE [LARGE SCALE GENOMIC DNA]</scope>
    <source>
        <strain evidence="2 3">JB182</strain>
    </source>
</reference>
<accession>A0A2N7RY09</accession>
<feature type="region of interest" description="Disordered" evidence="1">
    <location>
        <begin position="1"/>
        <end position="66"/>
    </location>
</feature>
<comment type="caution">
    <text evidence="2">The sequence shown here is derived from an EMBL/GenBank/DDBJ whole genome shotgun (WGS) entry which is preliminary data.</text>
</comment>
<evidence type="ECO:0000256" key="1">
    <source>
        <dbReference type="SAM" id="MobiDB-lite"/>
    </source>
</evidence>
<dbReference type="AlphaFoldDB" id="A0A2N7RY09"/>
<dbReference type="Proteomes" id="UP000235739">
    <property type="component" value="Unassembled WGS sequence"/>
</dbReference>
<name>A0A2N7RY09_9MICC</name>
<evidence type="ECO:0000313" key="3">
    <source>
        <dbReference type="Proteomes" id="UP000235739"/>
    </source>
</evidence>
<gene>
    <name evidence="2" type="ORF">CIK84_18450</name>
</gene>
<dbReference type="EMBL" id="PNQX01000004">
    <property type="protein sequence ID" value="PMQ18758.1"/>
    <property type="molecule type" value="Genomic_DNA"/>
</dbReference>